<reference evidence="18 20" key="1">
    <citation type="submission" date="2007-01" db="EMBL/GenBank/DDBJ databases">
        <title>Draft genome sequence of Collinsella aerofaciens (ATCC 25986).</title>
        <authorList>
            <person name="Sudarsanam P."/>
            <person name="Ley R."/>
            <person name="Guruge J."/>
            <person name="Turnbaugh P.J."/>
            <person name="Mahowald M."/>
            <person name="Liep D."/>
            <person name="Gordon J."/>
        </authorList>
    </citation>
    <scope>NUCLEOTIDE SEQUENCE [LARGE SCALE GENOMIC DNA]</scope>
    <source>
        <strain evidence="18">ATCC 25986</strain>
        <strain evidence="20">ATCC 25986 / DSM 3979 / JCM 10188 / KCTC 3647 / NCTC 11838 / VPI 1003</strain>
    </source>
</reference>
<evidence type="ECO:0000256" key="10">
    <source>
        <dbReference type="ARBA" id="ARBA00023125"/>
    </source>
</evidence>
<protein>
    <recommendedName>
        <fullName evidence="3 14">DNA polymerase I</fullName>
        <ecNumber evidence="2 14">2.7.7.7</ecNumber>
    </recommendedName>
</protein>
<keyword evidence="6 15" id="KW-0235">DNA replication</keyword>
<dbReference type="GO" id="GO:0003677">
    <property type="term" value="F:DNA binding"/>
    <property type="evidence" value="ECO:0007669"/>
    <property type="project" value="UniProtKB-UniRule"/>
</dbReference>
<dbReference type="GeneID" id="92849083"/>
<evidence type="ECO:0000313" key="19">
    <source>
        <dbReference type="EMBL" id="QIA33071.1"/>
    </source>
</evidence>
<dbReference type="AlphaFoldDB" id="A4E762"/>
<dbReference type="Gene3D" id="1.20.1060.10">
    <property type="entry name" value="Taq DNA Polymerase, Chain T, domain 4"/>
    <property type="match status" value="1"/>
</dbReference>
<dbReference type="SMART" id="SM00482">
    <property type="entry name" value="POLAc"/>
    <property type="match status" value="1"/>
</dbReference>
<dbReference type="EC" id="2.7.7.7" evidence="2 14"/>
<evidence type="ECO:0000256" key="1">
    <source>
        <dbReference type="ARBA" id="ARBA00007705"/>
    </source>
</evidence>
<keyword evidence="8 15" id="KW-0269">Exonuclease</keyword>
<dbReference type="InterPro" id="IPR018320">
    <property type="entry name" value="DNA_polymerase_1"/>
</dbReference>
<dbReference type="SMART" id="SM00475">
    <property type="entry name" value="53EXOc"/>
    <property type="match status" value="1"/>
</dbReference>
<evidence type="ECO:0000256" key="15">
    <source>
        <dbReference type="RuleBase" id="RU004460"/>
    </source>
</evidence>
<dbReference type="InterPro" id="IPR036279">
    <property type="entry name" value="5-3_exonuclease_C_sf"/>
</dbReference>
<dbReference type="Gene3D" id="3.30.70.370">
    <property type="match status" value="1"/>
</dbReference>
<dbReference type="GO" id="GO:0006261">
    <property type="term" value="P:DNA-templated DNA replication"/>
    <property type="evidence" value="ECO:0007669"/>
    <property type="project" value="UniProtKB-UniRule"/>
</dbReference>
<dbReference type="InterPro" id="IPR043502">
    <property type="entry name" value="DNA/RNA_pol_sf"/>
</dbReference>
<dbReference type="InterPro" id="IPR036397">
    <property type="entry name" value="RNaseH_sf"/>
</dbReference>
<dbReference type="GO" id="GO:0003887">
    <property type="term" value="F:DNA-directed DNA polymerase activity"/>
    <property type="evidence" value="ECO:0007669"/>
    <property type="project" value="UniProtKB-UniRule"/>
</dbReference>
<evidence type="ECO:0000256" key="3">
    <source>
        <dbReference type="ARBA" id="ARBA00020311"/>
    </source>
</evidence>
<dbReference type="NCBIfam" id="TIGR00593">
    <property type="entry name" value="pola"/>
    <property type="match status" value="1"/>
</dbReference>
<evidence type="ECO:0000256" key="12">
    <source>
        <dbReference type="ARBA" id="ARBA00049244"/>
    </source>
</evidence>
<dbReference type="NCBIfam" id="NF004397">
    <property type="entry name" value="PRK05755.1"/>
    <property type="match status" value="1"/>
</dbReference>
<dbReference type="RefSeq" id="WP_006234159.1">
    <property type="nucleotide sequence ID" value="NZ_AAVN02000001.1"/>
</dbReference>
<dbReference type="Proteomes" id="UP000002979">
    <property type="component" value="Unassembled WGS sequence"/>
</dbReference>
<dbReference type="InterPro" id="IPR020045">
    <property type="entry name" value="DNA_polI_H3TH"/>
</dbReference>
<reference evidence="19 21" key="3">
    <citation type="submission" date="2020-01" db="EMBL/GenBank/DDBJ databases">
        <title>Complete genome sequence of Collinsella aerofaciens JCM 10188(T).</title>
        <authorList>
            <person name="Tourlousse D.M."/>
            <person name="Sakamoto M."/>
            <person name="Miura T."/>
            <person name="Narita K."/>
            <person name="Ohashi A."/>
            <person name="Uchino Y."/>
            <person name="Yamazoe A."/>
            <person name="Kameyama K."/>
            <person name="Terauchi J."/>
            <person name="Ohkuma M."/>
            <person name="Kawasaki H."/>
            <person name="Sekiguchi Y."/>
        </authorList>
    </citation>
    <scope>NUCLEOTIDE SEQUENCE [LARGE SCALE GENOMIC DNA]</scope>
    <source>
        <strain evidence="19 21">JCM 10188</strain>
    </source>
</reference>
<evidence type="ECO:0000256" key="5">
    <source>
        <dbReference type="ARBA" id="ARBA00022695"/>
    </source>
</evidence>
<dbReference type="CDD" id="cd09859">
    <property type="entry name" value="PIN_53EXO"/>
    <property type="match status" value="1"/>
</dbReference>
<keyword evidence="4 15" id="KW-0808">Transferase</keyword>
<dbReference type="FunFam" id="1.10.150.20:FF:000002">
    <property type="entry name" value="DNA polymerase I"/>
    <property type="match status" value="1"/>
</dbReference>
<evidence type="ECO:0000256" key="4">
    <source>
        <dbReference type="ARBA" id="ARBA00022679"/>
    </source>
</evidence>
<reference evidence="18 20" key="2">
    <citation type="submission" date="2007-04" db="EMBL/GenBank/DDBJ databases">
        <authorList>
            <person name="Fulton L."/>
            <person name="Clifton S."/>
            <person name="Fulton B."/>
            <person name="Xu J."/>
            <person name="Minx P."/>
            <person name="Mardis E.R."/>
            <person name="Wilson R.K."/>
        </authorList>
    </citation>
    <scope>NUCLEOTIDE SEQUENCE [LARGE SCALE GENOMIC DNA]</scope>
    <source>
        <strain evidence="18">ATCC 25986</strain>
        <strain evidence="20">ATCC 25986 / DSM 3979 / JCM 10188 / KCTC 3647 / NCTC 11838 / VPI 1003</strain>
    </source>
</reference>
<dbReference type="Gene3D" id="3.40.50.1010">
    <property type="entry name" value="5'-nuclease"/>
    <property type="match status" value="1"/>
</dbReference>
<organism evidence="18 20">
    <name type="scientific">Collinsella aerofaciens (strain ATCC 25986 / DSM 3979 / JCM 10188 / KCTC 3647 / NCTC 11838 / VPI 1003)</name>
    <dbReference type="NCBI Taxonomy" id="411903"/>
    <lineage>
        <taxon>Bacteria</taxon>
        <taxon>Bacillati</taxon>
        <taxon>Actinomycetota</taxon>
        <taxon>Coriobacteriia</taxon>
        <taxon>Coriobacteriales</taxon>
        <taxon>Coriobacteriaceae</taxon>
        <taxon>Collinsella</taxon>
    </lineage>
</organism>
<evidence type="ECO:0000256" key="9">
    <source>
        <dbReference type="ARBA" id="ARBA00022932"/>
    </source>
</evidence>
<comment type="catalytic activity">
    <reaction evidence="12 15">
        <text>DNA(n) + a 2'-deoxyribonucleoside 5'-triphosphate = DNA(n+1) + diphosphate</text>
        <dbReference type="Rhea" id="RHEA:22508"/>
        <dbReference type="Rhea" id="RHEA-COMP:17339"/>
        <dbReference type="Rhea" id="RHEA-COMP:17340"/>
        <dbReference type="ChEBI" id="CHEBI:33019"/>
        <dbReference type="ChEBI" id="CHEBI:61560"/>
        <dbReference type="ChEBI" id="CHEBI:173112"/>
        <dbReference type="EC" id="2.7.7.7"/>
    </reaction>
</comment>
<dbReference type="Pfam" id="PF00476">
    <property type="entry name" value="DNA_pol_A"/>
    <property type="match status" value="1"/>
</dbReference>
<comment type="function">
    <text evidence="13">In addition to polymerase activity, this DNA polymerase exhibits 3'-5' and 5'-3' exonuclease activity.</text>
</comment>
<dbReference type="CDD" id="cd09898">
    <property type="entry name" value="H3TH_53EXO"/>
    <property type="match status" value="1"/>
</dbReference>
<dbReference type="InterPro" id="IPR020046">
    <property type="entry name" value="5-3_exonucl_a-hlix_arch_N"/>
</dbReference>
<dbReference type="InterPro" id="IPR001098">
    <property type="entry name" value="DNA-dir_DNA_pol_A_palm_dom"/>
</dbReference>
<dbReference type="Gene3D" id="3.30.420.10">
    <property type="entry name" value="Ribonuclease H-like superfamily/Ribonuclease H"/>
    <property type="match status" value="1"/>
</dbReference>
<dbReference type="EMBL" id="AAVN02000001">
    <property type="protein sequence ID" value="EBA40571.1"/>
    <property type="molecule type" value="Genomic_DNA"/>
</dbReference>
<comment type="similarity">
    <text evidence="1 15">Belongs to the DNA polymerase type-A family.</text>
</comment>
<dbReference type="InterPro" id="IPR002298">
    <property type="entry name" value="DNA_polymerase_A"/>
</dbReference>
<proteinExistence type="inferred from homology"/>
<keyword evidence="9 15" id="KW-0239">DNA-directed DNA polymerase</keyword>
<dbReference type="InterPro" id="IPR008918">
    <property type="entry name" value="HhH2"/>
</dbReference>
<evidence type="ECO:0000256" key="14">
    <source>
        <dbReference type="NCBIfam" id="TIGR00593"/>
    </source>
</evidence>
<feature type="domain" description="5'-3' exonuclease" evidence="16">
    <location>
        <begin position="4"/>
        <end position="266"/>
    </location>
</feature>
<dbReference type="GO" id="GO:0006302">
    <property type="term" value="P:double-strand break repair"/>
    <property type="evidence" value="ECO:0007669"/>
    <property type="project" value="TreeGrafter"/>
</dbReference>
<dbReference type="Gene3D" id="1.10.150.20">
    <property type="entry name" value="5' to 3' exonuclease, C-terminal subdomain"/>
    <property type="match status" value="2"/>
</dbReference>
<keyword evidence="10 15" id="KW-0238">DNA-binding</keyword>
<evidence type="ECO:0000256" key="8">
    <source>
        <dbReference type="ARBA" id="ARBA00022839"/>
    </source>
</evidence>
<dbReference type="EMBL" id="CP048433">
    <property type="protein sequence ID" value="QIA33071.1"/>
    <property type="molecule type" value="Genomic_DNA"/>
</dbReference>
<keyword evidence="8 15" id="KW-0540">Nuclease</keyword>
<keyword evidence="5 15" id="KW-0548">Nucleotidyltransferase</keyword>
<gene>
    <name evidence="15 18" type="primary">polA</name>
    <name evidence="18" type="ORF">COLAER_00242</name>
    <name evidence="19" type="ORF">GXM19_01505</name>
</gene>
<evidence type="ECO:0000313" key="21">
    <source>
        <dbReference type="Proteomes" id="UP000464211"/>
    </source>
</evidence>
<dbReference type="SUPFAM" id="SSF56672">
    <property type="entry name" value="DNA/RNA polymerases"/>
    <property type="match status" value="1"/>
</dbReference>
<dbReference type="SUPFAM" id="SSF88723">
    <property type="entry name" value="PIN domain-like"/>
    <property type="match status" value="1"/>
</dbReference>
<dbReference type="GO" id="GO:0008409">
    <property type="term" value="F:5'-3' exonuclease activity"/>
    <property type="evidence" value="ECO:0007669"/>
    <property type="project" value="UniProtKB-UniRule"/>
</dbReference>
<dbReference type="Proteomes" id="UP000464211">
    <property type="component" value="Chromosome"/>
</dbReference>
<dbReference type="FunFam" id="1.10.150.20:FF:000003">
    <property type="entry name" value="DNA polymerase I"/>
    <property type="match status" value="1"/>
</dbReference>
<evidence type="ECO:0000256" key="11">
    <source>
        <dbReference type="ARBA" id="ARBA00023204"/>
    </source>
</evidence>
<evidence type="ECO:0000259" key="17">
    <source>
        <dbReference type="SMART" id="SM00482"/>
    </source>
</evidence>
<sequence>MSDKRRTFAVIDGNSLMHRAFHAVPPTMNAPDGRPTNAIFGFLNMFLKMIDAFNPDGVVVAFDKGKPRVRMEMLPQYKAQRPPMDPDLHAQFPMIKELLAALNVPILQSEGWEGDDILGTMARLGEEAGCDMLLVTGDRDMYQLVTEHVNVVSTRKGLSDVAIMTPESVDDLYHGITPALVPDFYGLKGDTSDNIPGVPGIGPKKASALIAQYGSLDEVIAHADEVKGKMGENLRAHIDDALLSRKVATIRTDAPVELDFDETSFPAFSADEVSAALGTLGITAMQNRFLALIGGEGGAAAASSVFEIPAMVRAAAGDADALGAVAAEVSRAIDAGEWVAAVVDDDKEEGALFGLTRTLWLATSKGLFALEEGDGGTTAVVDGFNFAHGVIAGVLARLFVEGRVASPDMKALLHELSPIDSSELELMDPLATDSTRIFDTVVAAYLLDSDRSEFDEAYLADTYLQMALPAACGAEGAGEDAPAPAARTAALTLALVAPLRECMARENAANVFDGIEMPLVPVLAKMERAGMLVDPDRLHSLSEGLATQITEVERSIRDLAGDETFNIGSPMQLSHVLFDVMGLPTKGLKKTKRGYYSTNAKVLSDLARDHEIVRLILDWREKSKIKSTYLDTLGPLRRGDGRVHTTYNQTITATGRLSSSDPNLQNIPTRSELGRTVKTAFSAGEGSVFLAVDYSQIELRLLAHLSGDEHLVRAFNEGEDFHAETAARVFGVPVSEVTPDLRSRAKAVNFGIVYGQQAYGLSQSLHISMAEARDMIDRYYEAYPGVRTFLDNVVARAKQTGYAETMYGRRRHIPELKAKNPQLRGFGERTAMNHPMQGTAADIIKIAMARVSRRLEEEGFAAHMILQVHDELDFECPVDEVERLTAMVRDVMEHVVDLRVPLIAEASTGITWADAK</sequence>
<evidence type="ECO:0000256" key="13">
    <source>
        <dbReference type="ARBA" id="ARBA00053603"/>
    </source>
</evidence>
<evidence type="ECO:0000313" key="20">
    <source>
        <dbReference type="Proteomes" id="UP000002979"/>
    </source>
</evidence>
<dbReference type="InterPro" id="IPR029060">
    <property type="entry name" value="PIN-like_dom_sf"/>
</dbReference>
<evidence type="ECO:0000256" key="2">
    <source>
        <dbReference type="ARBA" id="ARBA00012417"/>
    </source>
</evidence>
<dbReference type="Pfam" id="PF01367">
    <property type="entry name" value="5_3_exonuc"/>
    <property type="match status" value="1"/>
</dbReference>
<dbReference type="SMART" id="SM00279">
    <property type="entry name" value="HhH2"/>
    <property type="match status" value="1"/>
</dbReference>
<comment type="function">
    <text evidence="15">In addition to polymerase activity, this DNA polymerase exhibits 5'-3' exonuclease activity.</text>
</comment>
<dbReference type="CDD" id="cd08637">
    <property type="entry name" value="DNA_pol_A_pol_I_C"/>
    <property type="match status" value="1"/>
</dbReference>
<name>A4E762_COLAA</name>
<keyword evidence="15" id="KW-0378">Hydrolase</keyword>
<accession>A4E762</accession>
<evidence type="ECO:0000313" key="18">
    <source>
        <dbReference type="EMBL" id="EBA40571.1"/>
    </source>
</evidence>
<evidence type="ECO:0000256" key="7">
    <source>
        <dbReference type="ARBA" id="ARBA00022763"/>
    </source>
</evidence>
<evidence type="ECO:0000259" key="16">
    <source>
        <dbReference type="SMART" id="SM00475"/>
    </source>
</evidence>
<evidence type="ECO:0000256" key="6">
    <source>
        <dbReference type="ARBA" id="ARBA00022705"/>
    </source>
</evidence>
<dbReference type="FunFam" id="1.20.1060.10:FF:000001">
    <property type="entry name" value="DNA polymerase I"/>
    <property type="match status" value="1"/>
</dbReference>
<dbReference type="PANTHER" id="PTHR10133:SF27">
    <property type="entry name" value="DNA POLYMERASE NU"/>
    <property type="match status" value="1"/>
</dbReference>
<dbReference type="PRINTS" id="PR00868">
    <property type="entry name" value="DNAPOLI"/>
</dbReference>
<feature type="domain" description="DNA-directed DNA polymerase family A palm" evidence="17">
    <location>
        <begin position="674"/>
        <end position="880"/>
    </location>
</feature>
<dbReference type="InterPro" id="IPR002421">
    <property type="entry name" value="5-3_exonuclease"/>
</dbReference>
<dbReference type="Pfam" id="PF02739">
    <property type="entry name" value="5_3_exonuc_N"/>
    <property type="match status" value="1"/>
</dbReference>
<dbReference type="PANTHER" id="PTHR10133">
    <property type="entry name" value="DNA POLYMERASE I"/>
    <property type="match status" value="1"/>
</dbReference>
<dbReference type="SUPFAM" id="SSF47807">
    <property type="entry name" value="5' to 3' exonuclease, C-terminal subdomain"/>
    <property type="match status" value="1"/>
</dbReference>
<keyword evidence="7 15" id="KW-0227">DNA damage</keyword>
<keyword evidence="11 15" id="KW-0234">DNA repair</keyword>